<accession>A0A6A6UBJ1</accession>
<keyword evidence="3" id="KW-1185">Reference proteome</keyword>
<dbReference type="Proteomes" id="UP000799302">
    <property type="component" value="Unassembled WGS sequence"/>
</dbReference>
<name>A0A6A6UBJ1_9PEZI</name>
<feature type="domain" description="Berberine/berberine-like" evidence="1">
    <location>
        <begin position="17"/>
        <end position="52"/>
    </location>
</feature>
<dbReference type="InterPro" id="IPR016169">
    <property type="entry name" value="FAD-bd_PCMH_sub2"/>
</dbReference>
<protein>
    <recommendedName>
        <fullName evidence="1">Berberine/berberine-like domain-containing protein</fullName>
    </recommendedName>
</protein>
<evidence type="ECO:0000313" key="3">
    <source>
        <dbReference type="Proteomes" id="UP000799302"/>
    </source>
</evidence>
<gene>
    <name evidence="2" type="ORF">BT63DRAFT_455513</name>
</gene>
<dbReference type="GO" id="GO:0050660">
    <property type="term" value="F:flavin adenine dinucleotide binding"/>
    <property type="evidence" value="ECO:0007669"/>
    <property type="project" value="InterPro"/>
</dbReference>
<organism evidence="2 3">
    <name type="scientific">Microthyrium microscopicum</name>
    <dbReference type="NCBI Taxonomy" id="703497"/>
    <lineage>
        <taxon>Eukaryota</taxon>
        <taxon>Fungi</taxon>
        <taxon>Dikarya</taxon>
        <taxon>Ascomycota</taxon>
        <taxon>Pezizomycotina</taxon>
        <taxon>Dothideomycetes</taxon>
        <taxon>Dothideomycetes incertae sedis</taxon>
        <taxon>Microthyriales</taxon>
        <taxon>Microthyriaceae</taxon>
        <taxon>Microthyrium</taxon>
    </lineage>
</organism>
<dbReference type="EMBL" id="MU004235">
    <property type="protein sequence ID" value="KAF2669532.1"/>
    <property type="molecule type" value="Genomic_DNA"/>
</dbReference>
<dbReference type="Gene3D" id="3.30.465.10">
    <property type="match status" value="1"/>
</dbReference>
<reference evidence="2" key="1">
    <citation type="journal article" date="2020" name="Stud. Mycol.">
        <title>101 Dothideomycetes genomes: a test case for predicting lifestyles and emergence of pathogens.</title>
        <authorList>
            <person name="Haridas S."/>
            <person name="Albert R."/>
            <person name="Binder M."/>
            <person name="Bloem J."/>
            <person name="Labutti K."/>
            <person name="Salamov A."/>
            <person name="Andreopoulos B."/>
            <person name="Baker S."/>
            <person name="Barry K."/>
            <person name="Bills G."/>
            <person name="Bluhm B."/>
            <person name="Cannon C."/>
            <person name="Castanera R."/>
            <person name="Culley D."/>
            <person name="Daum C."/>
            <person name="Ezra D."/>
            <person name="Gonzalez J."/>
            <person name="Henrissat B."/>
            <person name="Kuo A."/>
            <person name="Liang C."/>
            <person name="Lipzen A."/>
            <person name="Lutzoni F."/>
            <person name="Magnuson J."/>
            <person name="Mondo S."/>
            <person name="Nolan M."/>
            <person name="Ohm R."/>
            <person name="Pangilinan J."/>
            <person name="Park H.-J."/>
            <person name="Ramirez L."/>
            <person name="Alfaro M."/>
            <person name="Sun H."/>
            <person name="Tritt A."/>
            <person name="Yoshinaga Y."/>
            <person name="Zwiers L.-H."/>
            <person name="Turgeon B."/>
            <person name="Goodwin S."/>
            <person name="Spatafora J."/>
            <person name="Crous P."/>
            <person name="Grigoriev I."/>
        </authorList>
    </citation>
    <scope>NUCLEOTIDE SEQUENCE</scope>
    <source>
        <strain evidence="2">CBS 115976</strain>
    </source>
</reference>
<dbReference type="OrthoDB" id="415825at2759"/>
<dbReference type="AlphaFoldDB" id="A0A6A6UBJ1"/>
<dbReference type="Pfam" id="PF08031">
    <property type="entry name" value="BBE"/>
    <property type="match status" value="1"/>
</dbReference>
<proteinExistence type="predicted"/>
<evidence type="ECO:0000259" key="1">
    <source>
        <dbReference type="Pfam" id="PF08031"/>
    </source>
</evidence>
<dbReference type="GO" id="GO:0016491">
    <property type="term" value="F:oxidoreductase activity"/>
    <property type="evidence" value="ECO:0007669"/>
    <property type="project" value="InterPro"/>
</dbReference>
<dbReference type="InterPro" id="IPR012951">
    <property type="entry name" value="BBE"/>
</dbReference>
<sequence>MDEIPASLNPKIGVYGNEPNYKQAFWRKNYPKLSEIKTKYDPTNLLWVTPGVNGEMMTVKSGRVCKNNQPSKDAMSVAEYSDNAPYMSISQLLALTQNTEILSRRPAADKWIGLQPM</sequence>
<evidence type="ECO:0000313" key="2">
    <source>
        <dbReference type="EMBL" id="KAF2669532.1"/>
    </source>
</evidence>